<keyword evidence="3" id="KW-1185">Reference proteome</keyword>
<evidence type="ECO:0000313" key="3">
    <source>
        <dbReference type="Proteomes" id="UP001280121"/>
    </source>
</evidence>
<dbReference type="Proteomes" id="UP001280121">
    <property type="component" value="Unassembled WGS sequence"/>
</dbReference>
<keyword evidence="1" id="KW-1133">Transmembrane helix</keyword>
<evidence type="ECO:0000313" key="2">
    <source>
        <dbReference type="EMBL" id="KAK2639158.1"/>
    </source>
</evidence>
<sequence>MANSSNNPEVPYLLFQFAKVINPDLLDYGDSRLEIGVQNFEVRTRYKGSSTLPNAARMKGCAFLMKIYILIMIPCISLFISARLS</sequence>
<feature type="transmembrane region" description="Helical" evidence="1">
    <location>
        <begin position="67"/>
        <end position="84"/>
    </location>
</feature>
<name>A0AAD9TNZ3_9ROSI</name>
<organism evidence="2 3">
    <name type="scientific">Dipteronia dyeriana</name>
    <dbReference type="NCBI Taxonomy" id="168575"/>
    <lineage>
        <taxon>Eukaryota</taxon>
        <taxon>Viridiplantae</taxon>
        <taxon>Streptophyta</taxon>
        <taxon>Embryophyta</taxon>
        <taxon>Tracheophyta</taxon>
        <taxon>Spermatophyta</taxon>
        <taxon>Magnoliopsida</taxon>
        <taxon>eudicotyledons</taxon>
        <taxon>Gunneridae</taxon>
        <taxon>Pentapetalae</taxon>
        <taxon>rosids</taxon>
        <taxon>malvids</taxon>
        <taxon>Sapindales</taxon>
        <taxon>Sapindaceae</taxon>
        <taxon>Hippocastanoideae</taxon>
        <taxon>Acereae</taxon>
        <taxon>Dipteronia</taxon>
    </lineage>
</organism>
<keyword evidence="1" id="KW-0472">Membrane</keyword>
<dbReference type="EMBL" id="JANJYI010000008">
    <property type="protein sequence ID" value="KAK2639158.1"/>
    <property type="molecule type" value="Genomic_DNA"/>
</dbReference>
<dbReference type="AlphaFoldDB" id="A0AAD9TNZ3"/>
<gene>
    <name evidence="2" type="ORF">Ddye_026953</name>
</gene>
<reference evidence="2" key="1">
    <citation type="journal article" date="2023" name="Plant J.">
        <title>Genome sequences and population genomics provide insights into the demographic history, inbreeding, and mutation load of two 'living fossil' tree species of Dipteronia.</title>
        <authorList>
            <person name="Feng Y."/>
            <person name="Comes H.P."/>
            <person name="Chen J."/>
            <person name="Zhu S."/>
            <person name="Lu R."/>
            <person name="Zhang X."/>
            <person name="Li P."/>
            <person name="Qiu J."/>
            <person name="Olsen K.M."/>
            <person name="Qiu Y."/>
        </authorList>
    </citation>
    <scope>NUCLEOTIDE SEQUENCE</scope>
    <source>
        <strain evidence="2">KIB01</strain>
    </source>
</reference>
<proteinExistence type="predicted"/>
<comment type="caution">
    <text evidence="2">The sequence shown here is derived from an EMBL/GenBank/DDBJ whole genome shotgun (WGS) entry which is preliminary data.</text>
</comment>
<keyword evidence="1" id="KW-0812">Transmembrane</keyword>
<accession>A0AAD9TNZ3</accession>
<protein>
    <submittedName>
        <fullName evidence="2">Uncharacterized protein</fullName>
    </submittedName>
</protein>
<evidence type="ECO:0000256" key="1">
    <source>
        <dbReference type="SAM" id="Phobius"/>
    </source>
</evidence>